<dbReference type="RefSeq" id="WP_114188122.1">
    <property type="nucleotide sequence ID" value="NZ_BJYU01000061.1"/>
</dbReference>
<organism evidence="1 2">
    <name type="scientific">Microvirga aerophila</name>
    <dbReference type="NCBI Taxonomy" id="670291"/>
    <lineage>
        <taxon>Bacteria</taxon>
        <taxon>Pseudomonadati</taxon>
        <taxon>Pseudomonadota</taxon>
        <taxon>Alphaproteobacteria</taxon>
        <taxon>Hyphomicrobiales</taxon>
        <taxon>Methylobacteriaceae</taxon>
        <taxon>Microvirga</taxon>
    </lineage>
</organism>
<protein>
    <submittedName>
        <fullName evidence="1">Uncharacterized protein</fullName>
    </submittedName>
</protein>
<dbReference type="SUPFAM" id="SSF56954">
    <property type="entry name" value="Outer membrane efflux proteins (OEP)"/>
    <property type="match status" value="1"/>
</dbReference>
<accession>A0A512BWL2</accession>
<evidence type="ECO:0000313" key="1">
    <source>
        <dbReference type="EMBL" id="GEO16315.1"/>
    </source>
</evidence>
<comment type="caution">
    <text evidence="1">The sequence shown here is derived from an EMBL/GenBank/DDBJ whole genome shotgun (WGS) entry which is preliminary data.</text>
</comment>
<sequence length="152" mass="16514">MLNRPLTAGAAVQIALLNNRGLQAAYNELGISEAHYVQASLPPSPRFGFNQLAGDLKVEITRQLVGNVLALATLPARSEIARELLRAAQLRAAEATLVLAAETRKQFYRAVAANEQVSLVTQTDGVAGDTEHTEARMKLRIECERLARHMGL</sequence>
<dbReference type="Gene3D" id="1.20.1600.10">
    <property type="entry name" value="Outer membrane efflux proteins (OEP)"/>
    <property type="match status" value="1"/>
</dbReference>
<dbReference type="OrthoDB" id="237412at2"/>
<reference evidence="1 2" key="1">
    <citation type="submission" date="2019-07" db="EMBL/GenBank/DDBJ databases">
        <title>Whole genome shotgun sequence of Microvirga aerophila NBRC 106136.</title>
        <authorList>
            <person name="Hosoyama A."/>
            <person name="Uohara A."/>
            <person name="Ohji S."/>
            <person name="Ichikawa N."/>
        </authorList>
    </citation>
    <scope>NUCLEOTIDE SEQUENCE [LARGE SCALE GENOMIC DNA]</scope>
    <source>
        <strain evidence="1 2">NBRC 106136</strain>
    </source>
</reference>
<dbReference type="AlphaFoldDB" id="A0A512BWL2"/>
<dbReference type="Proteomes" id="UP000321085">
    <property type="component" value="Unassembled WGS sequence"/>
</dbReference>
<evidence type="ECO:0000313" key="2">
    <source>
        <dbReference type="Proteomes" id="UP000321085"/>
    </source>
</evidence>
<keyword evidence="2" id="KW-1185">Reference proteome</keyword>
<name>A0A512BWL2_9HYPH</name>
<gene>
    <name evidence="1" type="ORF">MAE02_40110</name>
</gene>
<proteinExistence type="predicted"/>
<dbReference type="EMBL" id="BJYU01000061">
    <property type="protein sequence ID" value="GEO16315.1"/>
    <property type="molecule type" value="Genomic_DNA"/>
</dbReference>